<accession>A0A0L0C3C7</accession>
<dbReference type="OrthoDB" id="8061759at2759"/>
<proteinExistence type="predicted"/>
<comment type="caution">
    <text evidence="1">The sequence shown here is derived from an EMBL/GenBank/DDBJ whole genome shotgun (WGS) entry which is preliminary data.</text>
</comment>
<dbReference type="Proteomes" id="UP000037069">
    <property type="component" value="Unassembled WGS sequence"/>
</dbReference>
<dbReference type="PANTHER" id="PTHR20898">
    <property type="entry name" value="DAEDALUS ON 3-RELATED-RELATED"/>
    <property type="match status" value="1"/>
</dbReference>
<name>A0A0L0C3C7_LUCCU</name>
<gene>
    <name evidence="1" type="ORF">FF38_11366</name>
</gene>
<sequence>MSNNFNFHIFFNVKSPMRKDSISFLDIKLNACDALRMRSGNVMLEMIQRELVKSLNAPFKCPLKKAPQRSYEFKFYNFTCTPYTKIFSIFECNVTEAKEQLFLISGRFRLTKIMSNNFNFHMFFKVKSHMRKEYINFIDIKVNACDVMRSGAGNHMLEMIRRGVVKSLNAPFKCPFKKIPNRRFDLKLHNLTCTPIGKAMSIFECEFKKLAENNYLVLARIMFSKDMTKILNFHVFLNIRSRLKIGTINFLNITANGCDILTTANGHQLLEKILKEVRRKLNVSFKCPFKENYLYEFRNFSLTDGFVPPFMPFVNFTFGLDYYDSTTLIGTTRALGEIVPKVKRQKY</sequence>
<dbReference type="AlphaFoldDB" id="A0A0L0C3C7"/>
<dbReference type="InterPro" id="IPR010512">
    <property type="entry name" value="DUF1091"/>
</dbReference>
<dbReference type="SMART" id="SM00697">
    <property type="entry name" value="DM8"/>
    <property type="match status" value="1"/>
</dbReference>
<dbReference type="OMA" id="AYMTHIS"/>
<dbReference type="EMBL" id="JRES01000960">
    <property type="protein sequence ID" value="KNC26742.1"/>
    <property type="molecule type" value="Genomic_DNA"/>
</dbReference>
<protein>
    <submittedName>
        <fullName evidence="1">Uncharacterized protein</fullName>
    </submittedName>
</protein>
<organism evidence="1 2">
    <name type="scientific">Lucilia cuprina</name>
    <name type="common">Green bottle fly</name>
    <name type="synonym">Australian sheep blowfly</name>
    <dbReference type="NCBI Taxonomy" id="7375"/>
    <lineage>
        <taxon>Eukaryota</taxon>
        <taxon>Metazoa</taxon>
        <taxon>Ecdysozoa</taxon>
        <taxon>Arthropoda</taxon>
        <taxon>Hexapoda</taxon>
        <taxon>Insecta</taxon>
        <taxon>Pterygota</taxon>
        <taxon>Neoptera</taxon>
        <taxon>Endopterygota</taxon>
        <taxon>Diptera</taxon>
        <taxon>Brachycera</taxon>
        <taxon>Muscomorpha</taxon>
        <taxon>Oestroidea</taxon>
        <taxon>Calliphoridae</taxon>
        <taxon>Luciliinae</taxon>
        <taxon>Lucilia</taxon>
    </lineage>
</organism>
<evidence type="ECO:0000313" key="2">
    <source>
        <dbReference type="Proteomes" id="UP000037069"/>
    </source>
</evidence>
<evidence type="ECO:0000313" key="1">
    <source>
        <dbReference type="EMBL" id="KNC26742.1"/>
    </source>
</evidence>
<reference evidence="1 2" key="1">
    <citation type="journal article" date="2015" name="Nat. Commun.">
        <title>Lucilia cuprina genome unlocks parasitic fly biology to underpin future interventions.</title>
        <authorList>
            <person name="Anstead C.A."/>
            <person name="Korhonen P.K."/>
            <person name="Young N.D."/>
            <person name="Hall R.S."/>
            <person name="Jex A.R."/>
            <person name="Murali S.C."/>
            <person name="Hughes D.S."/>
            <person name="Lee S.F."/>
            <person name="Perry T."/>
            <person name="Stroehlein A.J."/>
            <person name="Ansell B.R."/>
            <person name="Breugelmans B."/>
            <person name="Hofmann A."/>
            <person name="Qu J."/>
            <person name="Dugan S."/>
            <person name="Lee S.L."/>
            <person name="Chao H."/>
            <person name="Dinh H."/>
            <person name="Han Y."/>
            <person name="Doddapaneni H.V."/>
            <person name="Worley K.C."/>
            <person name="Muzny D.M."/>
            <person name="Ioannidis P."/>
            <person name="Waterhouse R.M."/>
            <person name="Zdobnov E.M."/>
            <person name="James P.J."/>
            <person name="Bagnall N.H."/>
            <person name="Kotze A.C."/>
            <person name="Gibbs R.A."/>
            <person name="Richards S."/>
            <person name="Batterham P."/>
            <person name="Gasser R.B."/>
        </authorList>
    </citation>
    <scope>NUCLEOTIDE SEQUENCE [LARGE SCALE GENOMIC DNA]</scope>
    <source>
        <strain evidence="1 2">LS</strain>
        <tissue evidence="1">Full body</tissue>
    </source>
</reference>
<keyword evidence="2" id="KW-1185">Reference proteome</keyword>
<dbReference type="PANTHER" id="PTHR20898:SF0">
    <property type="entry name" value="DAEDALUS ON 3-RELATED"/>
    <property type="match status" value="1"/>
</dbReference>
<dbReference type="Pfam" id="PF06477">
    <property type="entry name" value="DUF1091"/>
    <property type="match status" value="1"/>
</dbReference>